<evidence type="ECO:0000313" key="1">
    <source>
        <dbReference type="EMBL" id="APG80631.1"/>
    </source>
</evidence>
<reference evidence="2 3" key="1">
    <citation type="journal article" date="2010" name="Proc. Natl. Acad. Sci. U.S.A.">
        <title>Enigmatic, ultrasmall, uncultivated Archaea.</title>
        <authorList>
            <person name="Baker B.J."/>
            <person name="Comolli L.R."/>
            <person name="Dick G.J."/>
            <person name="Hauser L.J."/>
            <person name="Hyatt D."/>
            <person name="Dill B.D."/>
            <person name="Land M.L."/>
            <person name="Verberkmoes N.C."/>
            <person name="Hettich R.L."/>
            <person name="Banfield J.F."/>
        </authorList>
    </citation>
    <scope>NUCLEOTIDE SEQUENCE [LARGE SCALE GENOMIC DNA]</scope>
</reference>
<evidence type="ECO:0000313" key="2">
    <source>
        <dbReference type="EMBL" id="EEZ92912.1"/>
    </source>
</evidence>
<proteinExistence type="predicted"/>
<gene>
    <name evidence="2" type="ORF">BJBARM4_0533</name>
</gene>
<accession>A0A1L3KS25</accession>
<dbReference type="AlphaFoldDB" id="D2EFL5"/>
<sequence length="93" mass="10991">MSWISIHSADKLIFSQANSLSENKIIRAESFKGDRWVEIQKGDTYYIIVEHGYSNAEYKVDKKDLKSIIKRLIDREFPRSHQIRIKNYSKAKD</sequence>
<dbReference type="EMBL" id="GG730046">
    <property type="protein sequence ID" value="EEZ92912.1"/>
    <property type="molecule type" value="Genomic_DNA"/>
</dbReference>
<protein>
    <submittedName>
        <fullName evidence="2">Uncharacterized protein</fullName>
    </submittedName>
</protein>
<dbReference type="EMBL" id="KY040241">
    <property type="protein sequence ID" value="APG80631.1"/>
    <property type="molecule type" value="Genomic_DNA"/>
</dbReference>
<evidence type="ECO:0000313" key="3">
    <source>
        <dbReference type="Proteomes" id="UP000009375"/>
    </source>
</evidence>
<dbReference type="Proteomes" id="UP000009375">
    <property type="component" value="Unassembled WGS sequence"/>
</dbReference>
<accession>D2EFL5</accession>
<organism evidence="2 3">
    <name type="scientific">Candidatus Parvarchaeum acidiphilum ARMAN-4</name>
    <dbReference type="NCBI Taxonomy" id="662760"/>
    <lineage>
        <taxon>Archaea</taxon>
        <taxon>Candidatus Parvarchaeota</taxon>
        <taxon>Candidatus Parvarchaeum</taxon>
    </lineage>
</organism>
<reference evidence="1" key="2">
    <citation type="submission" date="2016-10" db="EMBL/GenBank/DDBJ databases">
        <title>New CRISPR-Cas systems from uncultivated microbes.</title>
        <authorList>
            <person name="Burstein D."/>
            <person name="Harrington L.B."/>
            <person name="Strutt S.C."/>
            <person name="Probst A.J."/>
            <person name="Anantharaman K."/>
            <person name="Thomas B.C."/>
            <person name="Doudna J.A."/>
            <person name="Banfield J.F."/>
        </authorList>
    </citation>
    <scope>NUCLEOTIDE SEQUENCE</scope>
    <source>
        <strain evidence="1">ARMAN-4</strain>
    </source>
</reference>
<name>D2EFL5_PARA4</name>